<keyword evidence="1" id="KW-0472">Membrane</keyword>
<protein>
    <submittedName>
        <fullName evidence="2">Uncharacterized protein</fullName>
    </submittedName>
</protein>
<evidence type="ECO:0000313" key="7">
    <source>
        <dbReference type="Proteomes" id="UP000386281"/>
    </source>
</evidence>
<evidence type="ECO:0000313" key="6">
    <source>
        <dbReference type="Proteomes" id="UP000216867"/>
    </source>
</evidence>
<evidence type="ECO:0000313" key="5">
    <source>
        <dbReference type="EMBL" id="VEW14582.1"/>
    </source>
</evidence>
<name>A0A269ZD72_9MICO</name>
<sequence>MARKRKKKPYRKYWLPCFLSGVVLLAGGGIGLLMGATYLNVWPIVAFVLGGLAMVFTLVALFHDGEWTEGYSTADSMTGI</sequence>
<dbReference type="Proteomes" id="UP000386281">
    <property type="component" value="Unassembled WGS sequence"/>
</dbReference>
<proteinExistence type="predicted"/>
<keyword evidence="1" id="KW-1133">Transmembrane helix</keyword>
<dbReference type="RefSeq" id="WP_095376500.1">
    <property type="nucleotide sequence ID" value="NZ_CAACXN010000015.1"/>
</dbReference>
<reference evidence="8 9" key="3">
    <citation type="submission" date="2020-12" db="EMBL/GenBank/DDBJ databases">
        <title>FDA dAtabase for Regulatory Grade micrObial Sequences (FDA-ARGOS): Supporting development and validation of Infectious Disease Dx tests.</title>
        <authorList>
            <person name="Sproer C."/>
            <person name="Gronow S."/>
            <person name="Severitt S."/>
            <person name="Schroder I."/>
            <person name="Tallon L."/>
            <person name="Sadzewicz L."/>
            <person name="Zhao X."/>
            <person name="Boylan J."/>
            <person name="Ott S."/>
            <person name="Bowen H."/>
            <person name="Vavikolanu K."/>
            <person name="Mehta A."/>
            <person name="Aluvathingal J."/>
            <person name="Nadendla S."/>
            <person name="Lowell S."/>
            <person name="Myers T."/>
            <person name="Yan Y."/>
            <person name="Sichtig H."/>
        </authorList>
    </citation>
    <scope>NUCLEOTIDE SEQUENCE [LARGE SCALE GENOMIC DNA]</scope>
    <source>
        <strain evidence="3 8">FDAARGOS_902</strain>
        <strain evidence="4 9">FDAARGOS_990</strain>
    </source>
</reference>
<evidence type="ECO:0000256" key="1">
    <source>
        <dbReference type="SAM" id="Phobius"/>
    </source>
</evidence>
<evidence type="ECO:0000313" key="2">
    <source>
        <dbReference type="EMBL" id="PAK94886.1"/>
    </source>
</evidence>
<gene>
    <name evidence="2" type="ORF">B8X04_12835</name>
    <name evidence="3" type="ORF">I6G59_14885</name>
    <name evidence="4" type="ORF">I6H47_14430</name>
    <name evidence="5" type="ORF">NCTC12391_02726</name>
</gene>
<organism evidence="2 6">
    <name type="scientific">Brevibacterium casei</name>
    <dbReference type="NCBI Taxonomy" id="33889"/>
    <lineage>
        <taxon>Bacteria</taxon>
        <taxon>Bacillati</taxon>
        <taxon>Actinomycetota</taxon>
        <taxon>Actinomycetes</taxon>
        <taxon>Micrococcales</taxon>
        <taxon>Brevibacteriaceae</taxon>
        <taxon>Brevibacterium</taxon>
    </lineage>
</organism>
<accession>A0A269ZD72</accession>
<dbReference type="KEGG" id="bcau:I6G59_14885"/>
<evidence type="ECO:0000313" key="4">
    <source>
        <dbReference type="EMBL" id="QQB13959.1"/>
    </source>
</evidence>
<dbReference type="Proteomes" id="UP000595374">
    <property type="component" value="Chromosome"/>
</dbReference>
<reference evidence="5 7" key="2">
    <citation type="submission" date="2019-02" db="EMBL/GenBank/DDBJ databases">
        <authorList>
            <consortium name="Pathogen Informatics"/>
        </authorList>
    </citation>
    <scope>NUCLEOTIDE SEQUENCE [LARGE SCALE GENOMIC DNA]</scope>
    <source>
        <strain evidence="5 7">3012STDY7078520</strain>
    </source>
</reference>
<feature type="transmembrane region" description="Helical" evidence="1">
    <location>
        <begin position="12"/>
        <end position="35"/>
    </location>
</feature>
<evidence type="ECO:0000313" key="3">
    <source>
        <dbReference type="EMBL" id="QPS33218.1"/>
    </source>
</evidence>
<dbReference type="Proteomes" id="UP000594979">
    <property type="component" value="Chromosome"/>
</dbReference>
<dbReference type="AlphaFoldDB" id="A0A269ZD72"/>
<feature type="transmembrane region" description="Helical" evidence="1">
    <location>
        <begin position="41"/>
        <end position="62"/>
    </location>
</feature>
<dbReference type="EMBL" id="CAACXN010000015">
    <property type="protein sequence ID" value="VEW14582.1"/>
    <property type="molecule type" value="Genomic_DNA"/>
</dbReference>
<evidence type="ECO:0000313" key="9">
    <source>
        <dbReference type="Proteomes" id="UP000595374"/>
    </source>
</evidence>
<dbReference type="EMBL" id="CP065989">
    <property type="protein sequence ID" value="QQB13959.1"/>
    <property type="molecule type" value="Genomic_DNA"/>
</dbReference>
<dbReference type="EMBL" id="NCWY01000011">
    <property type="protein sequence ID" value="PAK94886.1"/>
    <property type="molecule type" value="Genomic_DNA"/>
</dbReference>
<evidence type="ECO:0000313" key="8">
    <source>
        <dbReference type="Proteomes" id="UP000594979"/>
    </source>
</evidence>
<keyword evidence="1" id="KW-0812">Transmembrane</keyword>
<reference evidence="2 6" key="1">
    <citation type="submission" date="2017-04" db="EMBL/GenBank/DDBJ databases">
        <title>Kefir bacterial isolates.</title>
        <authorList>
            <person name="Kim Y."/>
            <person name="Blasche S."/>
            <person name="Patil K.R."/>
        </authorList>
    </citation>
    <scope>NUCLEOTIDE SEQUENCE [LARGE SCALE GENOMIC DNA]</scope>
    <source>
        <strain evidence="2 6">OG2</strain>
    </source>
</reference>
<dbReference type="Proteomes" id="UP000216867">
    <property type="component" value="Unassembled WGS sequence"/>
</dbReference>
<dbReference type="EMBL" id="CP065682">
    <property type="protein sequence ID" value="QPS33218.1"/>
    <property type="molecule type" value="Genomic_DNA"/>
</dbReference>